<sequence length="652" mass="71401">MARRSRLQAEASPAPATSDNDLKSRAKESEVLFPVDKSLPDDDWPTFLLKDAVVSSLREEETLENLLLVEARGPFKVQGRILVDIGDRLHMAATRARRPPRTIELEITGVRMSIGWGDGPRIWVASDYGFFEIIHASPEYAPLYRTMMEAITLYYTVQQIYDSAEKAGEKDLDVDEVLFRYVLDTGEVLVKEEVEDLCHRHAQFLASHFEKESDFDWAGKQFTKYIKGLAKNNKKRRGSSLPHRPLPTPTPATEEPRASRTRSVRQASTASAKSQSAAVILAAQADQPEPTTVPSIAPAASIIGGRSQATASKLYEAILDTCDLNDLGRATVKSLTGKLYFGYKFRAYKSAADAMMYYSHDLVRLMNSDKTVGPKWPTSPLYTTLAAIKAPLQPDELEHITPDQIESSLIKRKQTQPSRSSGGDAPAVPIGGKGPSAPKPSGKAPHLAGYNSASDASSGIVRRRRGRPSGLRLSNPRKRPLSDPESAALGGRASTSSKRSRTYHEGYGDDMDDAGDDGTNAESSSSESSEDITLSDGESDQVPARIVLDVEDLPSTSPLGPNGTWVCEHGSCGHIVRAADEPAGQQAVREHLHVHEEDRSSKVQLAMAEGRATGHRSIEHLLDKLKQIGRQELETSDLNKPQPIQKRHGLLF</sequence>
<organism evidence="2 3">
    <name type="scientific">Lomentospora prolificans</name>
    <dbReference type="NCBI Taxonomy" id="41688"/>
    <lineage>
        <taxon>Eukaryota</taxon>
        <taxon>Fungi</taxon>
        <taxon>Dikarya</taxon>
        <taxon>Ascomycota</taxon>
        <taxon>Pezizomycotina</taxon>
        <taxon>Sordariomycetes</taxon>
        <taxon>Hypocreomycetidae</taxon>
        <taxon>Microascales</taxon>
        <taxon>Microascaceae</taxon>
        <taxon>Lomentospora</taxon>
    </lineage>
</organism>
<feature type="region of interest" description="Disordered" evidence="1">
    <location>
        <begin position="408"/>
        <end position="541"/>
    </location>
</feature>
<dbReference type="EMBL" id="NLAX01000008">
    <property type="protein sequence ID" value="PKS10795.1"/>
    <property type="molecule type" value="Genomic_DNA"/>
</dbReference>
<evidence type="ECO:0000256" key="1">
    <source>
        <dbReference type="SAM" id="MobiDB-lite"/>
    </source>
</evidence>
<comment type="caution">
    <text evidence="2">The sequence shown here is derived from an EMBL/GenBank/DDBJ whole genome shotgun (WGS) entry which is preliminary data.</text>
</comment>
<dbReference type="Proteomes" id="UP000233524">
    <property type="component" value="Unassembled WGS sequence"/>
</dbReference>
<reference evidence="2 3" key="1">
    <citation type="journal article" date="2017" name="G3 (Bethesda)">
        <title>First Draft Genome Sequence of the Pathogenic Fungus Lomentospora prolificans (Formerly Scedosporium prolificans).</title>
        <authorList>
            <person name="Luo R."/>
            <person name="Zimin A."/>
            <person name="Workman R."/>
            <person name="Fan Y."/>
            <person name="Pertea G."/>
            <person name="Grossman N."/>
            <person name="Wear M.P."/>
            <person name="Jia B."/>
            <person name="Miller H."/>
            <person name="Casadevall A."/>
            <person name="Timp W."/>
            <person name="Zhang S.X."/>
            <person name="Salzberg S.L."/>
        </authorList>
    </citation>
    <scope>NUCLEOTIDE SEQUENCE [LARGE SCALE GENOMIC DNA]</scope>
    <source>
        <strain evidence="2 3">JHH-5317</strain>
    </source>
</reference>
<gene>
    <name evidence="2" type="ORF">jhhlp_002552</name>
</gene>
<dbReference type="AlphaFoldDB" id="A0A2N3NED6"/>
<evidence type="ECO:0000313" key="3">
    <source>
        <dbReference type="Proteomes" id="UP000233524"/>
    </source>
</evidence>
<feature type="region of interest" description="Disordered" evidence="1">
    <location>
        <begin position="233"/>
        <end position="271"/>
    </location>
</feature>
<evidence type="ECO:0000313" key="2">
    <source>
        <dbReference type="EMBL" id="PKS10795.1"/>
    </source>
</evidence>
<protein>
    <recommendedName>
        <fullName evidence="4">DNA (cytosine-5)-methyltransferase 1 replication foci domain-containing protein</fullName>
    </recommendedName>
</protein>
<proteinExistence type="predicted"/>
<accession>A0A2N3NED6</accession>
<keyword evidence="3" id="KW-1185">Reference proteome</keyword>
<feature type="region of interest" description="Disordered" evidence="1">
    <location>
        <begin position="1"/>
        <end position="25"/>
    </location>
</feature>
<dbReference type="InParanoid" id="A0A2N3NED6"/>
<evidence type="ECO:0008006" key="4">
    <source>
        <dbReference type="Google" id="ProtNLM"/>
    </source>
</evidence>
<feature type="region of interest" description="Disordered" evidence="1">
    <location>
        <begin position="633"/>
        <end position="652"/>
    </location>
</feature>
<dbReference type="STRING" id="41688.A0A2N3NED6"/>
<dbReference type="VEuPathDB" id="FungiDB:jhhlp_002552"/>
<name>A0A2N3NED6_9PEZI</name>
<dbReference type="OrthoDB" id="5382953at2759"/>
<feature type="compositionally biased region" description="Low complexity" evidence="1">
    <location>
        <begin position="435"/>
        <end position="445"/>
    </location>
</feature>